<feature type="domain" description="Fibronectin type-III" evidence="5">
    <location>
        <begin position="238"/>
        <end position="313"/>
    </location>
</feature>
<dbReference type="Gene3D" id="2.60.40.10">
    <property type="entry name" value="Immunoglobulins"/>
    <property type="match status" value="1"/>
</dbReference>
<keyword evidence="1" id="KW-0378">Hydrolase</keyword>
<evidence type="ECO:0000256" key="1">
    <source>
        <dbReference type="ARBA" id="ARBA00023295"/>
    </source>
</evidence>
<dbReference type="InterPro" id="IPR003961">
    <property type="entry name" value="FN3_dom"/>
</dbReference>
<organism evidence="6 7">
    <name type="scientific">Nocardiopsis gilva YIM 90087</name>
    <dbReference type="NCBI Taxonomy" id="1235441"/>
    <lineage>
        <taxon>Bacteria</taxon>
        <taxon>Bacillati</taxon>
        <taxon>Actinomycetota</taxon>
        <taxon>Actinomycetes</taxon>
        <taxon>Streptosporangiales</taxon>
        <taxon>Nocardiopsidaceae</taxon>
        <taxon>Nocardiopsis</taxon>
    </lineage>
</organism>
<dbReference type="Proteomes" id="UP000215005">
    <property type="component" value="Chromosome"/>
</dbReference>
<accession>A0A223S6J2</accession>
<dbReference type="InterPro" id="IPR036116">
    <property type="entry name" value="FN3_sf"/>
</dbReference>
<name>A0A223S6J2_9ACTN</name>
<gene>
    <name evidence="6" type="ORF">CDO52_14000</name>
</gene>
<dbReference type="GO" id="GO:0016798">
    <property type="term" value="F:hydrolase activity, acting on glycosyl bonds"/>
    <property type="evidence" value="ECO:0007669"/>
    <property type="project" value="UniProtKB-KW"/>
</dbReference>
<dbReference type="GO" id="GO:0000272">
    <property type="term" value="P:polysaccharide catabolic process"/>
    <property type="evidence" value="ECO:0007669"/>
    <property type="project" value="UniProtKB-KW"/>
</dbReference>
<keyword evidence="7" id="KW-1185">Reference proteome</keyword>
<keyword evidence="4" id="KW-0472">Membrane</keyword>
<keyword evidence="4" id="KW-0812">Transmembrane</keyword>
<evidence type="ECO:0000256" key="2">
    <source>
        <dbReference type="ARBA" id="ARBA00023326"/>
    </source>
</evidence>
<dbReference type="EMBL" id="CP022753">
    <property type="protein sequence ID" value="ASU83746.1"/>
    <property type="molecule type" value="Genomic_DNA"/>
</dbReference>
<dbReference type="InterPro" id="IPR013783">
    <property type="entry name" value="Ig-like_fold"/>
</dbReference>
<feature type="region of interest" description="Disordered" evidence="3">
    <location>
        <begin position="202"/>
        <end position="240"/>
    </location>
</feature>
<sequence length="336" mass="32715">MTGAPGAGNAPEDAWAQLPGWSSGPEDGGDGGPQVESAHTADTADAGHRGSLDESATASGDASVWSPEAGGSVDAWSQLDGWSGGPGTDAGPAPNAYGAPRASAAPDHVGADGHAWAHGGAAHGADAPPQGGSAYAPHGGPVPGPQPQPDPPSPVPPTTGPKPIQRRPIYIAAAVVAVAVVAVAAGLIALLRPQIGGDVMDLVGGAPEGNPSPGASTDPSQQGTDPNAPAPEAGTDEASAPSNVTLEDDAYNVTLSWHDNTGGAAAHYVVGGPVGSTPSNLANAEAGTTTAQVSGLKPAQDYCFTVVAVISVDKIAKSEETCTDRGTAGQSTQDAA</sequence>
<dbReference type="SMART" id="SM00060">
    <property type="entry name" value="FN3"/>
    <property type="match status" value="1"/>
</dbReference>
<keyword evidence="2" id="KW-0624">Polysaccharide degradation</keyword>
<protein>
    <recommendedName>
        <fullName evidence="5">Fibronectin type-III domain-containing protein</fullName>
    </recommendedName>
</protein>
<evidence type="ECO:0000313" key="7">
    <source>
        <dbReference type="Proteomes" id="UP000215005"/>
    </source>
</evidence>
<dbReference type="KEGG" id="ngv:CDO52_14000"/>
<proteinExistence type="predicted"/>
<evidence type="ECO:0000313" key="6">
    <source>
        <dbReference type="EMBL" id="ASU83746.1"/>
    </source>
</evidence>
<feature type="compositionally biased region" description="Low complexity" evidence="3">
    <location>
        <begin position="112"/>
        <end position="132"/>
    </location>
</feature>
<feature type="region of interest" description="Disordered" evidence="3">
    <location>
        <begin position="1"/>
        <end position="162"/>
    </location>
</feature>
<dbReference type="Pfam" id="PF00041">
    <property type="entry name" value="fn3"/>
    <property type="match status" value="1"/>
</dbReference>
<dbReference type="AlphaFoldDB" id="A0A223S6J2"/>
<dbReference type="OrthoDB" id="9762169at2"/>
<feature type="transmembrane region" description="Helical" evidence="4">
    <location>
        <begin position="169"/>
        <end position="191"/>
    </location>
</feature>
<dbReference type="SUPFAM" id="SSF49265">
    <property type="entry name" value="Fibronectin type III"/>
    <property type="match status" value="1"/>
</dbReference>
<keyword evidence="2" id="KW-0119">Carbohydrate metabolism</keyword>
<reference evidence="6 7" key="1">
    <citation type="submission" date="2017-08" db="EMBL/GenBank/DDBJ databases">
        <title>The complete genome sequence of Nocardiopsis gilva YIM 90087.</title>
        <authorList>
            <person name="Yin M."/>
            <person name="Tang S."/>
        </authorList>
    </citation>
    <scope>NUCLEOTIDE SEQUENCE [LARGE SCALE GENOMIC DNA]</scope>
    <source>
        <strain evidence="6 7">YIM 90087</strain>
    </source>
</reference>
<dbReference type="CDD" id="cd00063">
    <property type="entry name" value="FN3"/>
    <property type="match status" value="1"/>
</dbReference>
<dbReference type="RefSeq" id="WP_026126297.1">
    <property type="nucleotide sequence ID" value="NZ_ANBG01000396.1"/>
</dbReference>
<evidence type="ECO:0000259" key="5">
    <source>
        <dbReference type="SMART" id="SM00060"/>
    </source>
</evidence>
<keyword evidence="1" id="KW-0326">Glycosidase</keyword>
<evidence type="ECO:0000256" key="3">
    <source>
        <dbReference type="SAM" id="MobiDB-lite"/>
    </source>
</evidence>
<feature type="compositionally biased region" description="Pro residues" evidence="3">
    <location>
        <begin position="140"/>
        <end position="160"/>
    </location>
</feature>
<keyword evidence="4" id="KW-1133">Transmembrane helix</keyword>
<evidence type="ECO:0000256" key="4">
    <source>
        <dbReference type="SAM" id="Phobius"/>
    </source>
</evidence>
<feature type="compositionally biased region" description="Polar residues" evidence="3">
    <location>
        <begin position="213"/>
        <end position="225"/>
    </location>
</feature>